<dbReference type="Gene3D" id="3.50.50.60">
    <property type="entry name" value="FAD/NAD(P)-binding domain"/>
    <property type="match status" value="2"/>
</dbReference>
<dbReference type="InterPro" id="IPR012999">
    <property type="entry name" value="Pyr_OxRdtase_I_AS"/>
</dbReference>
<dbReference type="PRINTS" id="PR00368">
    <property type="entry name" value="FADPNR"/>
</dbReference>
<evidence type="ECO:0000313" key="16">
    <source>
        <dbReference type="EMBL" id="MBE4909702.1"/>
    </source>
</evidence>
<evidence type="ECO:0000256" key="11">
    <source>
        <dbReference type="ARBA" id="ARBA00023284"/>
    </source>
</evidence>
<dbReference type="InterPro" id="IPR016156">
    <property type="entry name" value="FAD/NAD-linked_Rdtase_dimer_sf"/>
</dbReference>
<comment type="caution">
    <text evidence="16">The sequence shown here is derived from an EMBL/GenBank/DDBJ whole genome shotgun (WGS) entry which is preliminary data.</text>
</comment>
<dbReference type="PANTHER" id="PTHR22912:SF217">
    <property type="entry name" value="DIHYDROLIPOYL DEHYDROGENASE"/>
    <property type="match status" value="1"/>
</dbReference>
<dbReference type="PRINTS" id="PR00411">
    <property type="entry name" value="PNDRDTASEI"/>
</dbReference>
<evidence type="ECO:0000256" key="9">
    <source>
        <dbReference type="ARBA" id="ARBA00023027"/>
    </source>
</evidence>
<reference evidence="16 17" key="1">
    <citation type="submission" date="2020-10" db="EMBL/GenBank/DDBJ databases">
        <title>Bacillus sp. HD4P25, an endophyte from a halophyte.</title>
        <authorList>
            <person name="Sun J.-Q."/>
        </authorList>
    </citation>
    <scope>NUCLEOTIDE SEQUENCE [LARGE SCALE GENOMIC DNA]</scope>
    <source>
        <strain evidence="16 17">YIM 93174</strain>
    </source>
</reference>
<evidence type="ECO:0000256" key="6">
    <source>
        <dbReference type="ARBA" id="ARBA00022630"/>
    </source>
</evidence>
<dbReference type="InterPro" id="IPR023753">
    <property type="entry name" value="FAD/NAD-binding_dom"/>
</dbReference>
<dbReference type="Pfam" id="PF02852">
    <property type="entry name" value="Pyr_redox_dim"/>
    <property type="match status" value="1"/>
</dbReference>
<comment type="miscellaneous">
    <text evidence="13">The active site is a redox-active disulfide bond.</text>
</comment>
<accession>A0ABR9QMI3</accession>
<dbReference type="Pfam" id="PF07992">
    <property type="entry name" value="Pyr_redox_2"/>
    <property type="match status" value="1"/>
</dbReference>
<keyword evidence="6 13" id="KW-0285">Flavoprotein</keyword>
<evidence type="ECO:0000256" key="4">
    <source>
        <dbReference type="ARBA" id="ARBA00016961"/>
    </source>
</evidence>
<keyword evidence="5" id="KW-0963">Cytoplasm</keyword>
<evidence type="ECO:0000259" key="14">
    <source>
        <dbReference type="Pfam" id="PF02852"/>
    </source>
</evidence>
<evidence type="ECO:0000256" key="5">
    <source>
        <dbReference type="ARBA" id="ARBA00022490"/>
    </source>
</evidence>
<comment type="similarity">
    <text evidence="2 13">Belongs to the class-I pyridine nucleotide-disulfide oxidoreductase family.</text>
</comment>
<protein>
    <recommendedName>
        <fullName evidence="4 13">Dihydrolipoyl dehydrogenase</fullName>
        <ecNumber evidence="3 13">1.8.1.4</ecNumber>
    </recommendedName>
</protein>
<dbReference type="SUPFAM" id="SSF55424">
    <property type="entry name" value="FAD/NAD-linked reductases, dimerisation (C-terminal) domain"/>
    <property type="match status" value="1"/>
</dbReference>
<feature type="domain" description="FAD/NAD(P)-binding" evidence="15">
    <location>
        <begin position="11"/>
        <end position="331"/>
    </location>
</feature>
<evidence type="ECO:0000259" key="15">
    <source>
        <dbReference type="Pfam" id="PF07992"/>
    </source>
</evidence>
<keyword evidence="9 13" id="KW-0520">NAD</keyword>
<evidence type="ECO:0000313" key="17">
    <source>
        <dbReference type="Proteomes" id="UP001516662"/>
    </source>
</evidence>
<organism evidence="16 17">
    <name type="scientific">Litchfieldia luteola</name>
    <dbReference type="NCBI Taxonomy" id="682179"/>
    <lineage>
        <taxon>Bacteria</taxon>
        <taxon>Bacillati</taxon>
        <taxon>Bacillota</taxon>
        <taxon>Bacilli</taxon>
        <taxon>Bacillales</taxon>
        <taxon>Bacillaceae</taxon>
        <taxon>Litchfieldia</taxon>
    </lineage>
</organism>
<dbReference type="PROSITE" id="PS00076">
    <property type="entry name" value="PYRIDINE_REDOX_1"/>
    <property type="match status" value="1"/>
</dbReference>
<comment type="subcellular location">
    <subcellularLocation>
        <location evidence="1">Cytoplasm</location>
    </subcellularLocation>
</comment>
<dbReference type="EMBL" id="JADCLJ010000024">
    <property type="protein sequence ID" value="MBE4909702.1"/>
    <property type="molecule type" value="Genomic_DNA"/>
</dbReference>
<dbReference type="Gene3D" id="3.30.390.30">
    <property type="match status" value="1"/>
</dbReference>
<evidence type="ECO:0000256" key="10">
    <source>
        <dbReference type="ARBA" id="ARBA00023157"/>
    </source>
</evidence>
<dbReference type="NCBIfam" id="TIGR01350">
    <property type="entry name" value="lipoamide_DH"/>
    <property type="match status" value="1"/>
</dbReference>
<evidence type="ECO:0000256" key="8">
    <source>
        <dbReference type="ARBA" id="ARBA00023002"/>
    </source>
</evidence>
<dbReference type="SUPFAM" id="SSF51905">
    <property type="entry name" value="FAD/NAD(P)-binding domain"/>
    <property type="match status" value="2"/>
</dbReference>
<dbReference type="InterPro" id="IPR004099">
    <property type="entry name" value="Pyr_nucl-diS_OxRdtase_dimer"/>
</dbReference>
<proteinExistence type="inferred from homology"/>
<keyword evidence="11 13" id="KW-0676">Redox-active center</keyword>
<evidence type="ECO:0000256" key="3">
    <source>
        <dbReference type="ARBA" id="ARBA00012608"/>
    </source>
</evidence>
<keyword evidence="8 13" id="KW-0560">Oxidoreductase</keyword>
<keyword evidence="10" id="KW-1015">Disulfide bond</keyword>
<dbReference type="PANTHER" id="PTHR22912">
    <property type="entry name" value="DISULFIDE OXIDOREDUCTASE"/>
    <property type="match status" value="1"/>
</dbReference>
<dbReference type="RefSeq" id="WP_193538636.1">
    <property type="nucleotide sequence ID" value="NZ_JADCLJ010000024.1"/>
</dbReference>
<evidence type="ECO:0000256" key="1">
    <source>
        <dbReference type="ARBA" id="ARBA00004496"/>
    </source>
</evidence>
<sequence>MVVGELAHERDVVIIGGGPGGYHAAIRAAQLGKSVTLIEKEHLGGVCLNKGCIPSKVFTESAKKLTSVKDFSNFGIEGVNPTFHLRKLIDYKNKVVEQLRKGVESLCSANKIELITGHAFFLSEFKIGVESGDQYEIYRFKQAIIATGCSPYISNKFTNVEGNVLLNPWTITSLEEFPESLIVYGSDYIALEMAMSFHSFGVEVTLVLDDQKEDLPFDDNINRELLRIFKKSKIKVIKGAQVMDASSISDDCTLDLVVKGEPVQAKASKLFISSSYAPNSKELGLERIGVSMNDDGFILTNKHCQTSQSHIFAVGDVTGGPQLAVKAIKEGKVAAEMCAGFSSEADLTFVPIIVKTQPPIAVVGLTEKEALQQGYDVKTGQFSIAGNGYATLIGQKDGLVKVVMDIKTNLLLGMHIIGEGATELISMGTTALEMVARDEDLAFPLYPHPSMNEAILEAVEALKDQAIHASPKKVKEKV</sequence>
<dbReference type="GO" id="GO:0004148">
    <property type="term" value="F:dihydrolipoyl dehydrogenase (NADH) activity"/>
    <property type="evidence" value="ECO:0007669"/>
    <property type="project" value="UniProtKB-EC"/>
</dbReference>
<dbReference type="InterPro" id="IPR036188">
    <property type="entry name" value="FAD/NAD-bd_sf"/>
</dbReference>
<evidence type="ECO:0000256" key="13">
    <source>
        <dbReference type="RuleBase" id="RU003692"/>
    </source>
</evidence>
<evidence type="ECO:0000256" key="12">
    <source>
        <dbReference type="ARBA" id="ARBA00049187"/>
    </source>
</evidence>
<gene>
    <name evidence="16" type="primary">lpdA</name>
    <name evidence="16" type="ORF">IMZ08_16845</name>
</gene>
<dbReference type="InterPro" id="IPR050151">
    <property type="entry name" value="Class-I_Pyr_Nuc-Dis_Oxidored"/>
</dbReference>
<keyword evidence="7 13" id="KW-0274">FAD</keyword>
<keyword evidence="17" id="KW-1185">Reference proteome</keyword>
<dbReference type="InterPro" id="IPR006258">
    <property type="entry name" value="Lipoamide_DH"/>
</dbReference>
<dbReference type="Proteomes" id="UP001516662">
    <property type="component" value="Unassembled WGS sequence"/>
</dbReference>
<comment type="catalytic activity">
    <reaction evidence="12 13">
        <text>N(6)-[(R)-dihydrolipoyl]-L-lysyl-[protein] + NAD(+) = N(6)-[(R)-lipoyl]-L-lysyl-[protein] + NADH + H(+)</text>
        <dbReference type="Rhea" id="RHEA:15045"/>
        <dbReference type="Rhea" id="RHEA-COMP:10474"/>
        <dbReference type="Rhea" id="RHEA-COMP:10475"/>
        <dbReference type="ChEBI" id="CHEBI:15378"/>
        <dbReference type="ChEBI" id="CHEBI:57540"/>
        <dbReference type="ChEBI" id="CHEBI:57945"/>
        <dbReference type="ChEBI" id="CHEBI:83099"/>
        <dbReference type="ChEBI" id="CHEBI:83100"/>
        <dbReference type="EC" id="1.8.1.4"/>
    </reaction>
</comment>
<feature type="domain" description="Pyridine nucleotide-disulphide oxidoreductase dimerisation" evidence="14">
    <location>
        <begin position="350"/>
        <end position="458"/>
    </location>
</feature>
<name>A0ABR9QMI3_9BACI</name>
<dbReference type="PIRSF" id="PIRSF000350">
    <property type="entry name" value="Mercury_reductase_MerA"/>
    <property type="match status" value="1"/>
</dbReference>
<dbReference type="EC" id="1.8.1.4" evidence="3 13"/>
<evidence type="ECO:0000256" key="2">
    <source>
        <dbReference type="ARBA" id="ARBA00007532"/>
    </source>
</evidence>
<evidence type="ECO:0000256" key="7">
    <source>
        <dbReference type="ARBA" id="ARBA00022827"/>
    </source>
</evidence>
<comment type="cofactor">
    <cofactor evidence="13">
        <name>FAD</name>
        <dbReference type="ChEBI" id="CHEBI:57692"/>
    </cofactor>
    <text evidence="13">Binds 1 FAD per subunit.</text>
</comment>
<dbReference type="InterPro" id="IPR001100">
    <property type="entry name" value="Pyr_nuc-diS_OxRdtase"/>
</dbReference>